<proteinExistence type="predicted"/>
<sequence>MTSLAHSFSPSPSNFLHLPLPPRRNTKGENSKLAEKLLTRFEQRATESRTDIQWRVAHVHGADSVSYFR</sequence>
<reference evidence="2 3" key="1">
    <citation type="submission" date="2018-04" db="EMBL/GenBank/DDBJ databases">
        <title>The genome of golden apple snail Pomacea canaliculata provides insight into stress tolerance and invasive adaptation.</title>
        <authorList>
            <person name="Liu C."/>
            <person name="Liu B."/>
            <person name="Ren Y."/>
            <person name="Zhang Y."/>
            <person name="Wang H."/>
            <person name="Li S."/>
            <person name="Jiang F."/>
            <person name="Yin L."/>
            <person name="Zhang G."/>
            <person name="Qian W."/>
            <person name="Fan W."/>
        </authorList>
    </citation>
    <scope>NUCLEOTIDE SEQUENCE [LARGE SCALE GENOMIC DNA]</scope>
    <source>
        <strain evidence="2">SZHN2017</strain>
        <tissue evidence="2">Muscle</tissue>
    </source>
</reference>
<dbReference type="AlphaFoldDB" id="A0A2T7P1Q5"/>
<accession>A0A2T7P1Q5</accession>
<dbReference type="Proteomes" id="UP000245119">
    <property type="component" value="Linkage Group LG7"/>
</dbReference>
<protein>
    <submittedName>
        <fullName evidence="2">Uncharacterized protein</fullName>
    </submittedName>
</protein>
<evidence type="ECO:0000313" key="3">
    <source>
        <dbReference type="Proteomes" id="UP000245119"/>
    </source>
</evidence>
<comment type="caution">
    <text evidence="2">The sequence shown here is derived from an EMBL/GenBank/DDBJ whole genome shotgun (WGS) entry which is preliminary data.</text>
</comment>
<feature type="compositionally biased region" description="Polar residues" evidence="1">
    <location>
        <begin position="1"/>
        <end position="14"/>
    </location>
</feature>
<name>A0A2T7P1Q5_POMCA</name>
<evidence type="ECO:0000313" key="2">
    <source>
        <dbReference type="EMBL" id="PVD27333.1"/>
    </source>
</evidence>
<dbReference type="EMBL" id="PZQS01000007">
    <property type="protein sequence ID" value="PVD27333.1"/>
    <property type="molecule type" value="Genomic_DNA"/>
</dbReference>
<organism evidence="2 3">
    <name type="scientific">Pomacea canaliculata</name>
    <name type="common">Golden apple snail</name>
    <dbReference type="NCBI Taxonomy" id="400727"/>
    <lineage>
        <taxon>Eukaryota</taxon>
        <taxon>Metazoa</taxon>
        <taxon>Spiralia</taxon>
        <taxon>Lophotrochozoa</taxon>
        <taxon>Mollusca</taxon>
        <taxon>Gastropoda</taxon>
        <taxon>Caenogastropoda</taxon>
        <taxon>Architaenioglossa</taxon>
        <taxon>Ampullarioidea</taxon>
        <taxon>Ampullariidae</taxon>
        <taxon>Pomacea</taxon>
    </lineage>
</organism>
<evidence type="ECO:0000256" key="1">
    <source>
        <dbReference type="SAM" id="MobiDB-lite"/>
    </source>
</evidence>
<keyword evidence="3" id="KW-1185">Reference proteome</keyword>
<feature type="region of interest" description="Disordered" evidence="1">
    <location>
        <begin position="1"/>
        <end position="31"/>
    </location>
</feature>
<gene>
    <name evidence="2" type="ORF">C0Q70_12489</name>
</gene>